<sequence>MKKTLALLMALALVISAIALPALAENNTVDQTTSATMQTARGGRGGKGQMPGQNNRNSQMPQMPNQNGQNAQPPQMPDQSGQNGQQQIPDQNNQQQLPGKISRKGFRGENTAARTEKLEQWLTQLVTDGVITQEVSDAILTHVKEQLTQAQTGTAAPAESAEAPAEAAPEGNPEEQLLKEMLDNGVITQEQYDQYAARFSMPEAPEAGAAGT</sequence>
<gene>
    <name evidence="1" type="ORF">JYE49_11315</name>
</gene>
<keyword evidence="2" id="KW-1185">Reference proteome</keyword>
<accession>A0AC61MVA6</accession>
<dbReference type="EMBL" id="CP068393">
    <property type="protein sequence ID" value="QUC66445.1"/>
    <property type="molecule type" value="Genomic_DNA"/>
</dbReference>
<protein>
    <submittedName>
        <fullName evidence="1">Uncharacterized protein</fullName>
    </submittedName>
</protein>
<name>A0AC61MVA6_9FIRM</name>
<organism evidence="1 2">
    <name type="scientific">Aristaeella hokkaidonensis</name>
    <dbReference type="NCBI Taxonomy" id="3046382"/>
    <lineage>
        <taxon>Bacteria</taxon>
        <taxon>Bacillati</taxon>
        <taxon>Bacillota</taxon>
        <taxon>Clostridia</taxon>
        <taxon>Eubacteriales</taxon>
        <taxon>Aristaeellaceae</taxon>
        <taxon>Aristaeella</taxon>
    </lineage>
</organism>
<evidence type="ECO:0000313" key="1">
    <source>
        <dbReference type="EMBL" id="QUC66445.1"/>
    </source>
</evidence>
<proteinExistence type="predicted"/>
<evidence type="ECO:0000313" key="2">
    <source>
        <dbReference type="Proteomes" id="UP000682782"/>
    </source>
</evidence>
<dbReference type="Proteomes" id="UP000682782">
    <property type="component" value="Chromosome"/>
</dbReference>
<reference evidence="1" key="1">
    <citation type="submission" date="2021-01" db="EMBL/GenBank/DDBJ databases">
        <title>Complete genome sequence of Clostridiales bacterium R-7.</title>
        <authorList>
            <person name="Mahoney-Kurpe S.C."/>
            <person name="Palevich N."/>
            <person name="Koike S."/>
            <person name="Moon C.D."/>
            <person name="Attwood G.T."/>
        </authorList>
    </citation>
    <scope>NUCLEOTIDE SEQUENCE</scope>
    <source>
        <strain evidence="1">R-7</strain>
    </source>
</reference>